<evidence type="ECO:0000259" key="7">
    <source>
        <dbReference type="PROSITE" id="PS50026"/>
    </source>
</evidence>
<dbReference type="PROSITE" id="PS01187">
    <property type="entry name" value="EGF_CA"/>
    <property type="match status" value="2"/>
</dbReference>
<evidence type="ECO:0000256" key="6">
    <source>
        <dbReference type="PROSITE-ProRule" id="PRU00076"/>
    </source>
</evidence>
<dbReference type="EMBL" id="KV926766">
    <property type="protein sequence ID" value="PIO37406.1"/>
    <property type="molecule type" value="Genomic_DNA"/>
</dbReference>
<accession>A0A2G9SBB7</accession>
<dbReference type="FunFam" id="2.10.25.10:FF:000060">
    <property type="entry name" value="Neurogenic locus notch protein 1"/>
    <property type="match status" value="1"/>
</dbReference>
<keyword evidence="4 6" id="KW-1015">Disulfide bond</keyword>
<evidence type="ECO:0000313" key="9">
    <source>
        <dbReference type="Proteomes" id="UP000228934"/>
    </source>
</evidence>
<proteinExistence type="predicted"/>
<reference evidence="9" key="1">
    <citation type="journal article" date="2017" name="Nat. Commun.">
        <title>The North American bullfrog draft genome provides insight into hormonal regulation of long noncoding RNA.</title>
        <authorList>
            <person name="Hammond S.A."/>
            <person name="Warren R.L."/>
            <person name="Vandervalk B.P."/>
            <person name="Kucuk E."/>
            <person name="Khan H."/>
            <person name="Gibb E.A."/>
            <person name="Pandoh P."/>
            <person name="Kirk H."/>
            <person name="Zhao Y."/>
            <person name="Jones M."/>
            <person name="Mungall A.J."/>
            <person name="Coope R."/>
            <person name="Pleasance S."/>
            <person name="Moore R.A."/>
            <person name="Holt R.A."/>
            <person name="Round J.M."/>
            <person name="Ohora S."/>
            <person name="Walle B.V."/>
            <person name="Veldhoen N."/>
            <person name="Helbing C.C."/>
            <person name="Birol I."/>
        </authorList>
    </citation>
    <scope>NUCLEOTIDE SEQUENCE [LARGE SCALE GENOMIC DNA]</scope>
</reference>
<dbReference type="Pfam" id="PF07645">
    <property type="entry name" value="EGF_CA"/>
    <property type="match status" value="1"/>
</dbReference>
<feature type="domain" description="EGF-like" evidence="7">
    <location>
        <begin position="25"/>
        <end position="63"/>
    </location>
</feature>
<feature type="domain" description="EGF-like" evidence="7">
    <location>
        <begin position="65"/>
        <end position="99"/>
    </location>
</feature>
<dbReference type="CDD" id="cd00054">
    <property type="entry name" value="EGF_CA"/>
    <property type="match status" value="2"/>
</dbReference>
<dbReference type="OrthoDB" id="283575at2759"/>
<dbReference type="InterPro" id="IPR000152">
    <property type="entry name" value="EGF-type_Asp/Asn_hydroxyl_site"/>
</dbReference>
<evidence type="ECO:0000256" key="3">
    <source>
        <dbReference type="ARBA" id="ARBA00022737"/>
    </source>
</evidence>
<dbReference type="SUPFAM" id="SSF57196">
    <property type="entry name" value="EGF/Laminin"/>
    <property type="match status" value="1"/>
</dbReference>
<dbReference type="InterPro" id="IPR000742">
    <property type="entry name" value="EGF"/>
</dbReference>
<dbReference type="InterPro" id="IPR018097">
    <property type="entry name" value="EGF_Ca-bd_CS"/>
</dbReference>
<protein>
    <recommendedName>
        <fullName evidence="7">EGF-like domain-containing protein</fullName>
    </recommendedName>
</protein>
<dbReference type="Gene3D" id="2.10.25.10">
    <property type="entry name" value="Laminin"/>
    <property type="match status" value="2"/>
</dbReference>
<dbReference type="PANTHER" id="PTHR12916:SF4">
    <property type="entry name" value="UNINFLATABLE, ISOFORM C"/>
    <property type="match status" value="1"/>
</dbReference>
<feature type="disulfide bond" evidence="6">
    <location>
        <begin position="53"/>
        <end position="62"/>
    </location>
</feature>
<feature type="disulfide bond" evidence="6">
    <location>
        <begin position="13"/>
        <end position="22"/>
    </location>
</feature>
<keyword evidence="9" id="KW-1185">Reference proteome</keyword>
<dbReference type="InterPro" id="IPR009030">
    <property type="entry name" value="Growth_fac_rcpt_cys_sf"/>
</dbReference>
<dbReference type="PROSITE" id="PS00022">
    <property type="entry name" value="EGF_1"/>
    <property type="match status" value="2"/>
</dbReference>
<keyword evidence="1 6" id="KW-0245">EGF-like domain</keyword>
<keyword evidence="3" id="KW-0677">Repeat</keyword>
<dbReference type="InterPro" id="IPR049883">
    <property type="entry name" value="NOTCH1_EGF-like"/>
</dbReference>
<evidence type="ECO:0000313" key="8">
    <source>
        <dbReference type="EMBL" id="PIO37406.1"/>
    </source>
</evidence>
<evidence type="ECO:0000256" key="4">
    <source>
        <dbReference type="ARBA" id="ARBA00023157"/>
    </source>
</evidence>
<dbReference type="GO" id="GO:0005509">
    <property type="term" value="F:calcium ion binding"/>
    <property type="evidence" value="ECO:0007669"/>
    <property type="project" value="InterPro"/>
</dbReference>
<evidence type="ECO:0000256" key="1">
    <source>
        <dbReference type="ARBA" id="ARBA00022536"/>
    </source>
</evidence>
<feature type="non-terminal residue" evidence="8">
    <location>
        <position position="142"/>
    </location>
</feature>
<dbReference type="InterPro" id="IPR001881">
    <property type="entry name" value="EGF-like_Ca-bd_dom"/>
</dbReference>
<name>A0A2G9SBB7_AQUCT</name>
<dbReference type="PROSITE" id="PS50026">
    <property type="entry name" value="EGF_3"/>
    <property type="match status" value="3"/>
</dbReference>
<gene>
    <name evidence="8" type="ORF">AB205_0174150</name>
</gene>
<dbReference type="PROSITE" id="PS01186">
    <property type="entry name" value="EGF_2"/>
    <property type="match status" value="2"/>
</dbReference>
<dbReference type="AlphaFoldDB" id="A0A2G9SBB7"/>
<comment type="caution">
    <text evidence="6">Lacks conserved residue(s) required for the propagation of feature annotation.</text>
</comment>
<feature type="domain" description="EGF-like" evidence="7">
    <location>
        <begin position="1"/>
        <end position="23"/>
    </location>
</feature>
<dbReference type="Proteomes" id="UP000228934">
    <property type="component" value="Unassembled WGS sequence"/>
</dbReference>
<organism evidence="8 9">
    <name type="scientific">Aquarana catesbeiana</name>
    <name type="common">American bullfrog</name>
    <name type="synonym">Rana catesbeiana</name>
    <dbReference type="NCBI Taxonomy" id="8400"/>
    <lineage>
        <taxon>Eukaryota</taxon>
        <taxon>Metazoa</taxon>
        <taxon>Chordata</taxon>
        <taxon>Craniata</taxon>
        <taxon>Vertebrata</taxon>
        <taxon>Euteleostomi</taxon>
        <taxon>Amphibia</taxon>
        <taxon>Batrachia</taxon>
        <taxon>Anura</taxon>
        <taxon>Neobatrachia</taxon>
        <taxon>Ranoidea</taxon>
        <taxon>Ranidae</taxon>
        <taxon>Aquarana</taxon>
    </lineage>
</organism>
<dbReference type="PANTHER" id="PTHR12916">
    <property type="entry name" value="CYTOCHROME C OXIDASE POLYPEPTIDE VIC-2"/>
    <property type="match status" value="1"/>
</dbReference>
<keyword evidence="2" id="KW-0732">Signal</keyword>
<evidence type="ECO:0000256" key="2">
    <source>
        <dbReference type="ARBA" id="ARBA00022729"/>
    </source>
</evidence>
<evidence type="ECO:0000256" key="5">
    <source>
        <dbReference type="ARBA" id="ARBA00023180"/>
    </source>
</evidence>
<dbReference type="FunFam" id="2.10.25.10:FF:000006">
    <property type="entry name" value="Versican core protein-like isoform 1"/>
    <property type="match status" value="1"/>
</dbReference>
<dbReference type="SMART" id="SM00181">
    <property type="entry name" value="EGF"/>
    <property type="match status" value="2"/>
</dbReference>
<dbReference type="SMART" id="SM00179">
    <property type="entry name" value="EGF_CA"/>
    <property type="match status" value="2"/>
</dbReference>
<sequence>MTNPFSGKAICHCLPGYIGPTCSKDLDECSLGPSPCEHHGQCVNTMGSFLCRCPLGYTGTHCETDQNECHSNPCLNGASCLDMLGRFECECTPDHNQCMTYICHLLANTIFYCSPPQGFRAEDVKLMRTNVPARRVSLPVNA</sequence>
<dbReference type="Pfam" id="PF00008">
    <property type="entry name" value="EGF"/>
    <property type="match status" value="1"/>
</dbReference>
<keyword evidence="5" id="KW-0325">Glycoprotein</keyword>
<dbReference type="PROSITE" id="PS00010">
    <property type="entry name" value="ASX_HYDROXYL"/>
    <property type="match status" value="2"/>
</dbReference>
<dbReference type="SUPFAM" id="SSF57184">
    <property type="entry name" value="Growth factor receptor domain"/>
    <property type="match status" value="1"/>
</dbReference>